<evidence type="ECO:0000313" key="3">
    <source>
        <dbReference type="Proteomes" id="UP001174936"/>
    </source>
</evidence>
<dbReference type="Pfam" id="PF12937">
    <property type="entry name" value="F-box-like"/>
    <property type="match status" value="1"/>
</dbReference>
<keyword evidence="3" id="KW-1185">Reference proteome</keyword>
<evidence type="ECO:0000259" key="1">
    <source>
        <dbReference type="Pfam" id="PF12937"/>
    </source>
</evidence>
<gene>
    <name evidence="2" type="ORF">B0T16DRAFT_460128</name>
</gene>
<dbReference type="SUPFAM" id="SSF52047">
    <property type="entry name" value="RNI-like"/>
    <property type="match status" value="1"/>
</dbReference>
<dbReference type="Proteomes" id="UP001174936">
    <property type="component" value="Unassembled WGS sequence"/>
</dbReference>
<reference evidence="2" key="1">
    <citation type="submission" date="2023-06" db="EMBL/GenBank/DDBJ databases">
        <title>Genome-scale phylogeny and comparative genomics of the fungal order Sordariales.</title>
        <authorList>
            <consortium name="Lawrence Berkeley National Laboratory"/>
            <person name="Hensen N."/>
            <person name="Bonometti L."/>
            <person name="Westerberg I."/>
            <person name="Brannstrom I.O."/>
            <person name="Guillou S."/>
            <person name="Cros-Aarteil S."/>
            <person name="Calhoun S."/>
            <person name="Haridas S."/>
            <person name="Kuo A."/>
            <person name="Mondo S."/>
            <person name="Pangilinan J."/>
            <person name="Riley R."/>
            <person name="Labutti K."/>
            <person name="Andreopoulos B."/>
            <person name="Lipzen A."/>
            <person name="Chen C."/>
            <person name="Yanf M."/>
            <person name="Daum C."/>
            <person name="Ng V."/>
            <person name="Clum A."/>
            <person name="Steindorff A."/>
            <person name="Ohm R."/>
            <person name="Martin F."/>
            <person name="Silar P."/>
            <person name="Natvig D."/>
            <person name="Lalanne C."/>
            <person name="Gautier V."/>
            <person name="Ament-Velasquez S.L."/>
            <person name="Kruys A."/>
            <person name="Hutchinson M.I."/>
            <person name="Powell A.J."/>
            <person name="Barry K."/>
            <person name="Miller A.N."/>
            <person name="Grigoriev I.V."/>
            <person name="Debuchy R."/>
            <person name="Gladieux P."/>
            <person name="Thoren M.H."/>
            <person name="Johannesson H."/>
        </authorList>
    </citation>
    <scope>NUCLEOTIDE SEQUENCE</scope>
    <source>
        <strain evidence="2">SMH2532-1</strain>
    </source>
</reference>
<comment type="caution">
    <text evidence="2">The sequence shown here is derived from an EMBL/GenBank/DDBJ whole genome shotgun (WGS) entry which is preliminary data.</text>
</comment>
<protein>
    <recommendedName>
        <fullName evidence="1">F-box domain-containing protein</fullName>
    </recommendedName>
</protein>
<proteinExistence type="predicted"/>
<dbReference type="Gene3D" id="3.80.10.10">
    <property type="entry name" value="Ribonuclease Inhibitor"/>
    <property type="match status" value="1"/>
</dbReference>
<dbReference type="AlphaFoldDB" id="A0AA39Y182"/>
<dbReference type="EMBL" id="JAULSV010000005">
    <property type="protein sequence ID" value="KAK0644043.1"/>
    <property type="molecule type" value="Genomic_DNA"/>
</dbReference>
<dbReference type="InterPro" id="IPR001810">
    <property type="entry name" value="F-box_dom"/>
</dbReference>
<evidence type="ECO:0000313" key="2">
    <source>
        <dbReference type="EMBL" id="KAK0644043.1"/>
    </source>
</evidence>
<dbReference type="InterPro" id="IPR032675">
    <property type="entry name" value="LRR_dom_sf"/>
</dbReference>
<name>A0AA39Y182_9PEZI</name>
<feature type="domain" description="F-box" evidence="1">
    <location>
        <begin position="15"/>
        <end position="71"/>
    </location>
</feature>
<accession>A0AA39Y182</accession>
<sequence>MAQRESPDYLTPLGILQLPNELLLHIFHYALRRIVQRTRKTYVRAFKTYQLAAALAATCRRFNRLVTPILYNLVQVSAGVYPGDRAHRGPPDRQVLDRLHKTLSESCSLREYVQCLEIRVSRTGPNQLPRDLPKVTDIVSWCTESRPSPPVIKLEFTCFWGLGRNFEHLGRWLTRLEHFAICSPRHTNFFPLRSRLSEVMAGLSIHKTTLRSIHLENVHGNLSDIDLTGFDSLETLQLEYRIRGSVVDTSFGILSAPQLKEFCWDFGCHNREDPEVTVFSFGEEEEARLLALVTAAAELGSPLRKVHIHFVPAIPPSFTFAAGYPLVWPEYPWDRMDRVKAQIQDTGIALTYTRPSIDREAYQDDVNMDKILRPREGDRQTTLLHRTMVESAHLRPFCQQLRLEEVANCHYDSLRILTAKDYAGWMTSTKKLELTLTSDVDSKAATSHDLRELIQLAVKRMPCLEDITFRNSDAKVRARRVSHSSVALPVFDEIATLAHLKVLNLDGVQLPTKSVELLQYTAKTASITSLSLRGFDDSPATLSHLLTWPTRLQSFSFVRPAASTWTIPALIAALSTQHDTLQTLRISALMARDDYSPTSIYWTGKANCGLDLSSFRNLENLDLPCWSTRCSAAVATVLLSPPRLRQLTWRFVKWEWNTVLNDIHRDFLCEAIDEAIHDQPGLGNVRVAICPDPEG</sequence>
<organism evidence="2 3">
    <name type="scientific">Cercophora newfieldiana</name>
    <dbReference type="NCBI Taxonomy" id="92897"/>
    <lineage>
        <taxon>Eukaryota</taxon>
        <taxon>Fungi</taxon>
        <taxon>Dikarya</taxon>
        <taxon>Ascomycota</taxon>
        <taxon>Pezizomycotina</taxon>
        <taxon>Sordariomycetes</taxon>
        <taxon>Sordariomycetidae</taxon>
        <taxon>Sordariales</taxon>
        <taxon>Lasiosphaeriaceae</taxon>
        <taxon>Cercophora</taxon>
    </lineage>
</organism>